<keyword evidence="11" id="KW-1133">Transmembrane helix</keyword>
<feature type="transmembrane region" description="Helical" evidence="11">
    <location>
        <begin position="424"/>
        <end position="442"/>
    </location>
</feature>
<dbReference type="GO" id="GO:0005886">
    <property type="term" value="C:plasma membrane"/>
    <property type="evidence" value="ECO:0007669"/>
    <property type="project" value="TreeGrafter"/>
</dbReference>
<feature type="transmembrane region" description="Helical" evidence="11">
    <location>
        <begin position="178"/>
        <end position="195"/>
    </location>
</feature>
<evidence type="ECO:0000313" key="15">
    <source>
        <dbReference type="Proteomes" id="UP000711995"/>
    </source>
</evidence>
<evidence type="ECO:0000256" key="11">
    <source>
        <dbReference type="SAM" id="Phobius"/>
    </source>
</evidence>
<keyword evidence="2" id="KW-0762">Sugar transport</keyword>
<evidence type="ECO:0000256" key="1">
    <source>
        <dbReference type="ARBA" id="ARBA00022448"/>
    </source>
</evidence>
<feature type="transmembrane region" description="Helical" evidence="11">
    <location>
        <begin position="149"/>
        <end position="171"/>
    </location>
</feature>
<keyword evidence="5" id="KW-0418">Kinase</keyword>
<feature type="transmembrane region" description="Helical" evidence="11">
    <location>
        <begin position="315"/>
        <end position="336"/>
    </location>
</feature>
<protein>
    <recommendedName>
        <fullName evidence="7">PTS system N-acetylmuramic acid-specific EIIBC component</fullName>
        <ecNumber evidence="6">2.7.1.192</ecNumber>
    </recommendedName>
    <alternativeName>
        <fullName evidence="8">EIIBC-MurNAc</fullName>
    </alternativeName>
</protein>
<dbReference type="PROSITE" id="PS51103">
    <property type="entry name" value="PTS_EIIC_TYPE_1"/>
    <property type="match status" value="1"/>
</dbReference>
<dbReference type="EMBL" id="JAATLJ010000001">
    <property type="protein sequence ID" value="NIZ40964.1"/>
    <property type="molecule type" value="Genomic_DNA"/>
</dbReference>
<dbReference type="InterPro" id="IPR013013">
    <property type="entry name" value="PTS_EIIC_1"/>
</dbReference>
<feature type="transmembrane region" description="Helical" evidence="11">
    <location>
        <begin position="232"/>
        <end position="255"/>
    </location>
</feature>
<feature type="transmembrane region" description="Helical" evidence="11">
    <location>
        <begin position="377"/>
        <end position="395"/>
    </location>
</feature>
<evidence type="ECO:0000256" key="10">
    <source>
        <dbReference type="PROSITE-ProRule" id="PRU00421"/>
    </source>
</evidence>
<keyword evidence="1" id="KW-0813">Transport</keyword>
<evidence type="ECO:0000256" key="2">
    <source>
        <dbReference type="ARBA" id="ARBA00022597"/>
    </source>
</evidence>
<evidence type="ECO:0000259" key="13">
    <source>
        <dbReference type="PROSITE" id="PS51103"/>
    </source>
</evidence>
<keyword evidence="11" id="KW-0812">Transmembrane</keyword>
<evidence type="ECO:0000256" key="7">
    <source>
        <dbReference type="ARBA" id="ARBA00040399"/>
    </source>
</evidence>
<dbReference type="PROSITE" id="PS51098">
    <property type="entry name" value="PTS_EIIB_TYPE_1"/>
    <property type="match status" value="1"/>
</dbReference>
<proteinExistence type="predicted"/>
<dbReference type="GO" id="GO:0008982">
    <property type="term" value="F:protein-N(PI)-phosphohistidine-sugar phosphotransferase activity"/>
    <property type="evidence" value="ECO:0007669"/>
    <property type="project" value="InterPro"/>
</dbReference>
<dbReference type="Pfam" id="PF00367">
    <property type="entry name" value="PTS_EIIB"/>
    <property type="match status" value="1"/>
</dbReference>
<evidence type="ECO:0000259" key="12">
    <source>
        <dbReference type="PROSITE" id="PS51098"/>
    </source>
</evidence>
<dbReference type="EC" id="2.7.1.192" evidence="6"/>
<evidence type="ECO:0000256" key="9">
    <source>
        <dbReference type="ARBA" id="ARBA00048265"/>
    </source>
</evidence>
<dbReference type="CDD" id="cd00212">
    <property type="entry name" value="PTS_IIB_glc"/>
    <property type="match status" value="1"/>
</dbReference>
<dbReference type="AlphaFoldDB" id="A0A968KRQ1"/>
<dbReference type="GO" id="GO:0090588">
    <property type="term" value="F:protein-phosphocysteine-N-acetylmuramate phosphotransferase system transporter activity"/>
    <property type="evidence" value="ECO:0007669"/>
    <property type="project" value="TreeGrafter"/>
</dbReference>
<feature type="transmembrane region" description="Helical" evidence="11">
    <location>
        <begin position="111"/>
        <end position="137"/>
    </location>
</feature>
<dbReference type="InterPro" id="IPR018113">
    <property type="entry name" value="PTrfase_EIIB_Cys"/>
</dbReference>
<dbReference type="Gene3D" id="3.30.1360.60">
    <property type="entry name" value="Glucose permease domain IIB"/>
    <property type="match status" value="1"/>
</dbReference>
<dbReference type="InterPro" id="IPR001996">
    <property type="entry name" value="PTS_IIB_1"/>
</dbReference>
<sequence>MHYETVATHLLTSLGGAENLASLINCITRLRIEFRDESKVNRQQLERMTEIIQLVWQENNGVHIVLGPGHAQRVREVMTSLIEQEKKADSKNPSHKKHDISMHMQYAFKKISAIFIPILPSVIFIGVLSTIISLLFGGRSEVSLGSNDIIIMDAFYSSFFTAMISILIAFYATKDFGGTPVMGVLLTFFLIQMYMTKENPVFSGVLTVLMMSFVLSRLEILIRNYMPSSLDLAFTNLISFTLTTIITLLVLVPIAKGVGFIFSNVMMLTVYSSIPLIRVMVGFTAAALFLPMIMRGYHHIMVIIYLLEMQYFQSISLFMVLAMAGASQIGMALALMHKARQVKNWDFITTTKKSIFSALLGAGESLMYRITSPLKEHVTWMIGIGAGFGGAWILLNQVQANSWGLSGFFALLFIPNWSSMGLYLVGYGVSILMGFIVTMIFAKRWLVRE</sequence>
<evidence type="ECO:0000256" key="4">
    <source>
        <dbReference type="ARBA" id="ARBA00022683"/>
    </source>
</evidence>
<gene>
    <name evidence="14" type="ORF">HCT14_05530</name>
</gene>
<keyword evidence="4" id="KW-0598">Phosphotransferase system</keyword>
<evidence type="ECO:0000256" key="6">
    <source>
        <dbReference type="ARBA" id="ARBA00039021"/>
    </source>
</evidence>
<dbReference type="SUPFAM" id="SSF55604">
    <property type="entry name" value="Glucose permease domain IIB"/>
    <property type="match status" value="1"/>
</dbReference>
<dbReference type="InterPro" id="IPR036878">
    <property type="entry name" value="Glu_permease_IIB"/>
</dbReference>
<comment type="catalytic activity">
    <reaction evidence="9">
        <text>N-acetyl-beta-D-muramate(out) + N(pros)-phospho-L-histidyl-[protein] = N-acetyl-beta-D-muramate 6-phosphate(in) + L-histidyl-[protein]</text>
        <dbReference type="Rhea" id="RHEA:33399"/>
        <dbReference type="Rhea" id="RHEA-COMP:9745"/>
        <dbReference type="Rhea" id="RHEA-COMP:9746"/>
        <dbReference type="ChEBI" id="CHEBI:29979"/>
        <dbReference type="ChEBI" id="CHEBI:58721"/>
        <dbReference type="ChEBI" id="CHEBI:64837"/>
        <dbReference type="ChEBI" id="CHEBI:64848"/>
        <dbReference type="EC" id="2.7.1.192"/>
    </reaction>
</comment>
<dbReference type="RefSeq" id="WP_167700550.1">
    <property type="nucleotide sequence ID" value="NZ_CP118174.1"/>
</dbReference>
<dbReference type="GO" id="GO:0009401">
    <property type="term" value="P:phosphoenolpyruvate-dependent sugar phosphotransferase system"/>
    <property type="evidence" value="ECO:0007669"/>
    <property type="project" value="UniProtKB-KW"/>
</dbReference>
<dbReference type="Proteomes" id="UP000711995">
    <property type="component" value="Unassembled WGS sequence"/>
</dbReference>
<keyword evidence="3" id="KW-0808">Transferase</keyword>
<evidence type="ECO:0000256" key="8">
    <source>
        <dbReference type="ARBA" id="ARBA00043021"/>
    </source>
</evidence>
<dbReference type="PANTHER" id="PTHR30175:SF3">
    <property type="entry name" value="PTS SYSTEM N-ACETYLMURAMIC ACID-SPECIFIC EIIBC COMPONENT"/>
    <property type="match status" value="1"/>
</dbReference>
<dbReference type="PANTHER" id="PTHR30175">
    <property type="entry name" value="PHOSPHOTRANSFERASE SYSTEM TRANSPORT PROTEIN"/>
    <property type="match status" value="1"/>
</dbReference>
<name>A0A968KRQ1_9SPIO</name>
<feature type="domain" description="PTS EIIB type-1" evidence="12">
    <location>
        <begin position="4"/>
        <end position="88"/>
    </location>
</feature>
<dbReference type="GO" id="GO:0016301">
    <property type="term" value="F:kinase activity"/>
    <property type="evidence" value="ECO:0007669"/>
    <property type="project" value="UniProtKB-KW"/>
</dbReference>
<evidence type="ECO:0000256" key="3">
    <source>
        <dbReference type="ARBA" id="ARBA00022679"/>
    </source>
</evidence>
<evidence type="ECO:0000256" key="5">
    <source>
        <dbReference type="ARBA" id="ARBA00022777"/>
    </source>
</evidence>
<reference evidence="14 15" key="1">
    <citation type="submission" date="2020-03" db="EMBL/GenBank/DDBJ databases">
        <title>Spirochaetal bacteria isolated from arthropods constitute a novel genus Entomospira genus novum within the order Spirochaetales.</title>
        <authorList>
            <person name="Grana-Miraglia L."/>
            <person name="Sikutova S."/>
            <person name="Fingerle V."/>
            <person name="Sing A."/>
            <person name="Castillo-Ramirez S."/>
            <person name="Margos G."/>
            <person name="Rudolf I."/>
        </authorList>
    </citation>
    <scope>NUCLEOTIDE SEQUENCE [LARGE SCALE GENOMIC DNA]</scope>
    <source>
        <strain evidence="14 15">BR193</strain>
    </source>
</reference>
<keyword evidence="15" id="KW-1185">Reference proteome</keyword>
<organism evidence="14 15">
    <name type="scientific">Entomospira entomophila</name>
    <dbReference type="NCBI Taxonomy" id="2719988"/>
    <lineage>
        <taxon>Bacteria</taxon>
        <taxon>Pseudomonadati</taxon>
        <taxon>Spirochaetota</taxon>
        <taxon>Spirochaetia</taxon>
        <taxon>Spirochaetales</taxon>
        <taxon>Spirochaetaceae</taxon>
        <taxon>Entomospira</taxon>
    </lineage>
</organism>
<evidence type="ECO:0000313" key="14">
    <source>
        <dbReference type="EMBL" id="NIZ40964.1"/>
    </source>
</evidence>
<comment type="caution">
    <text evidence="14">The sequence shown here is derived from an EMBL/GenBank/DDBJ whole genome shotgun (WGS) entry which is preliminary data.</text>
</comment>
<feature type="domain" description="PTS EIIC type-1" evidence="13">
    <location>
        <begin position="109"/>
        <end position="449"/>
    </location>
</feature>
<keyword evidence="11" id="KW-0472">Membrane</keyword>
<feature type="active site" description="Phosphocysteine intermediate; for EIIB activity" evidence="10">
    <location>
        <position position="26"/>
    </location>
</feature>
<dbReference type="InterPro" id="IPR050558">
    <property type="entry name" value="PTS_Sugar-Specific_Components"/>
</dbReference>
<feature type="transmembrane region" description="Helical" evidence="11">
    <location>
        <begin position="275"/>
        <end position="294"/>
    </location>
</feature>
<accession>A0A968KRQ1</accession>